<dbReference type="PRINTS" id="PR00237">
    <property type="entry name" value="GPCRRHODOPSN"/>
</dbReference>
<evidence type="ECO:0000256" key="1">
    <source>
        <dbReference type="ARBA" id="ARBA00004141"/>
    </source>
</evidence>
<evidence type="ECO:0000256" key="4">
    <source>
        <dbReference type="ARBA" id="ARBA00022989"/>
    </source>
</evidence>
<dbReference type="InterPro" id="IPR000611">
    <property type="entry name" value="NPY_rcpt"/>
</dbReference>
<reference evidence="12" key="1">
    <citation type="journal article" date="2016" name="PLoS Biol.">
        <title>GPCRs Direct Germline Development and Somatic Gonad Function in Planarians.</title>
        <authorList>
            <person name="Saberi A."/>
            <person name="Jamal A."/>
            <person name="Beets I."/>
            <person name="Schoofs L."/>
            <person name="Newmark P.A."/>
        </authorList>
    </citation>
    <scope>NUCLEOTIDE SEQUENCE</scope>
</reference>
<evidence type="ECO:0000256" key="9">
    <source>
        <dbReference type="RuleBase" id="RU000688"/>
    </source>
</evidence>
<feature type="transmembrane region" description="Helical" evidence="10">
    <location>
        <begin position="179"/>
        <end position="203"/>
    </location>
</feature>
<keyword evidence="7 9" id="KW-0675">Receptor</keyword>
<evidence type="ECO:0000256" key="5">
    <source>
        <dbReference type="ARBA" id="ARBA00023040"/>
    </source>
</evidence>
<keyword evidence="6 10" id="KW-0472">Membrane</keyword>
<keyword evidence="8 9" id="KW-0807">Transducer</keyword>
<dbReference type="Gene3D" id="1.20.1070.10">
    <property type="entry name" value="Rhodopsin 7-helix transmembrane proteins"/>
    <property type="match status" value="1"/>
</dbReference>
<dbReference type="PROSITE" id="PS00237">
    <property type="entry name" value="G_PROTEIN_RECEP_F1_1"/>
    <property type="match status" value="1"/>
</dbReference>
<dbReference type="AlphaFoldDB" id="A0A193KUW2"/>
<accession>A0A193KUW2</accession>
<evidence type="ECO:0000313" key="12">
    <source>
        <dbReference type="EMBL" id="ANO39125.1"/>
    </source>
</evidence>
<comment type="similarity">
    <text evidence="2 9">Belongs to the G-protein coupled receptor 1 family.</text>
</comment>
<dbReference type="SMART" id="SM01381">
    <property type="entry name" value="7TM_GPCR_Srsx"/>
    <property type="match status" value="1"/>
</dbReference>
<dbReference type="InterPro" id="IPR000276">
    <property type="entry name" value="GPCR_Rhodpsn"/>
</dbReference>
<organism evidence="12">
    <name type="scientific">Schmidtea mediterranea</name>
    <name type="common">Freshwater planarian flatworm</name>
    <dbReference type="NCBI Taxonomy" id="79327"/>
    <lineage>
        <taxon>Eukaryota</taxon>
        <taxon>Metazoa</taxon>
        <taxon>Spiralia</taxon>
        <taxon>Lophotrochozoa</taxon>
        <taxon>Platyhelminthes</taxon>
        <taxon>Rhabditophora</taxon>
        <taxon>Seriata</taxon>
        <taxon>Tricladida</taxon>
        <taxon>Continenticola</taxon>
        <taxon>Geoplanoidea</taxon>
        <taxon>Dugesiidae</taxon>
        <taxon>Schmidtea</taxon>
    </lineage>
</organism>
<dbReference type="SUPFAM" id="SSF81321">
    <property type="entry name" value="Family A G protein-coupled receptor-like"/>
    <property type="match status" value="1"/>
</dbReference>
<keyword evidence="5 9" id="KW-0297">G-protein coupled receptor</keyword>
<evidence type="ECO:0000256" key="10">
    <source>
        <dbReference type="SAM" id="Phobius"/>
    </source>
</evidence>
<dbReference type="CDD" id="cd14993">
    <property type="entry name" value="7tmA_CCKR-like"/>
    <property type="match status" value="1"/>
</dbReference>
<feature type="transmembrane region" description="Helical" evidence="10">
    <location>
        <begin position="244"/>
        <end position="268"/>
    </location>
</feature>
<evidence type="ECO:0000256" key="6">
    <source>
        <dbReference type="ARBA" id="ARBA00023136"/>
    </source>
</evidence>
<feature type="transmembrane region" description="Helical" evidence="10">
    <location>
        <begin position="50"/>
        <end position="74"/>
    </location>
</feature>
<proteinExistence type="evidence at transcript level"/>
<dbReference type="EMBL" id="KX018964">
    <property type="protein sequence ID" value="ANO39125.1"/>
    <property type="molecule type" value="mRNA"/>
</dbReference>
<feature type="transmembrane region" description="Helical" evidence="10">
    <location>
        <begin position="94"/>
        <end position="112"/>
    </location>
</feature>
<feature type="transmembrane region" description="Helical" evidence="10">
    <location>
        <begin position="12"/>
        <end position="38"/>
    </location>
</feature>
<evidence type="ECO:0000259" key="11">
    <source>
        <dbReference type="PROSITE" id="PS50262"/>
    </source>
</evidence>
<comment type="subcellular location">
    <subcellularLocation>
        <location evidence="1">Membrane</location>
        <topology evidence="1">Multi-pass membrane protein</topology>
    </subcellularLocation>
</comment>
<name>A0A193KUW2_SCHMD</name>
<dbReference type="GO" id="GO:0005886">
    <property type="term" value="C:plasma membrane"/>
    <property type="evidence" value="ECO:0007669"/>
    <property type="project" value="TreeGrafter"/>
</dbReference>
<evidence type="ECO:0000256" key="7">
    <source>
        <dbReference type="ARBA" id="ARBA00023170"/>
    </source>
</evidence>
<protein>
    <submittedName>
        <fullName evidence="12">GCR402</fullName>
    </submittedName>
</protein>
<gene>
    <name evidence="12" type="primary">gcr402</name>
</gene>
<sequence length="353" mass="40467">MNDTDSSVFRYSIAFITILGVSYGLILLMAIIGNLIVITTVLWHPCMKTVINILICNLSVADLLCAIFVLPMNFLQSITKEWLYGEILCRSTPYLQGVSVCTSIMTLTVVAFDRYVAICHPLHRILNISKATSIISMIWILSAILLLPWALYYRTEMDNNHTKIVCVQAWPDNADERDYFIFVIFIMCYIIPLFLISCFYFAIASRIYKRANANSNETQSKRIPLIKLSSGGISRTKSIRIVKMLAIVVVTFAVSWLPLYIVFIFLYYSDKNKWSPQFLNVLFDYLIPIFQLISASNSCINPWIYCLYSQTYRDGFRNVIICKKATLNDRTKTSLSISDKTRRITTNRVVTTV</sequence>
<feature type="transmembrane region" description="Helical" evidence="10">
    <location>
        <begin position="133"/>
        <end position="152"/>
    </location>
</feature>
<evidence type="ECO:0000256" key="2">
    <source>
        <dbReference type="ARBA" id="ARBA00010663"/>
    </source>
</evidence>
<evidence type="ECO:0000256" key="3">
    <source>
        <dbReference type="ARBA" id="ARBA00022692"/>
    </source>
</evidence>
<dbReference type="PRINTS" id="PR01012">
    <property type="entry name" value="NRPEPTIDEYR"/>
</dbReference>
<dbReference type="PANTHER" id="PTHR45695">
    <property type="entry name" value="LEUCOKININ RECEPTOR-RELATED"/>
    <property type="match status" value="1"/>
</dbReference>
<dbReference type="InterPro" id="IPR017452">
    <property type="entry name" value="GPCR_Rhodpsn_7TM"/>
</dbReference>
<dbReference type="PANTHER" id="PTHR45695:SF22">
    <property type="entry name" value="G-PROTEIN COUPLED RECEPTORS FAMILY 1 PROFILE DOMAIN-CONTAINING PROTEIN"/>
    <property type="match status" value="1"/>
</dbReference>
<feature type="domain" description="G-protein coupled receptors family 1 profile" evidence="11">
    <location>
        <begin position="33"/>
        <end position="305"/>
    </location>
</feature>
<feature type="transmembrane region" description="Helical" evidence="10">
    <location>
        <begin position="288"/>
        <end position="308"/>
    </location>
</feature>
<keyword evidence="4 10" id="KW-1133">Transmembrane helix</keyword>
<dbReference type="Pfam" id="PF00001">
    <property type="entry name" value="7tm_1"/>
    <property type="match status" value="1"/>
</dbReference>
<keyword evidence="3 9" id="KW-0812">Transmembrane</keyword>
<dbReference type="PROSITE" id="PS50262">
    <property type="entry name" value="G_PROTEIN_RECEP_F1_2"/>
    <property type="match status" value="1"/>
</dbReference>
<evidence type="ECO:0000256" key="8">
    <source>
        <dbReference type="ARBA" id="ARBA00023224"/>
    </source>
</evidence>
<dbReference type="GO" id="GO:0004983">
    <property type="term" value="F:neuropeptide Y receptor activity"/>
    <property type="evidence" value="ECO:0007669"/>
    <property type="project" value="InterPro"/>
</dbReference>
<dbReference type="OrthoDB" id="5975505at2759"/>